<name>A0A9N9G3E5_9GLOM</name>
<dbReference type="AlphaFoldDB" id="A0A9N9G3E5"/>
<evidence type="ECO:0000256" key="1">
    <source>
        <dbReference type="SAM" id="MobiDB-lite"/>
    </source>
</evidence>
<sequence length="103" mass="11970">MFHQLADIEGELGKTSRGIRGFRSTDEETAEALISQRALTQQLKSLLEEYNIFEDKLKQTTRNDKDHLSQYQNNQDHTEPSKNIYDNINLKTKITNNNKLSIM</sequence>
<gene>
    <name evidence="2" type="ORF">AGERDE_LOCUS7815</name>
</gene>
<proteinExistence type="predicted"/>
<comment type="caution">
    <text evidence="2">The sequence shown here is derived from an EMBL/GenBank/DDBJ whole genome shotgun (WGS) entry which is preliminary data.</text>
</comment>
<feature type="region of interest" description="Disordered" evidence="1">
    <location>
        <begin position="61"/>
        <end position="83"/>
    </location>
</feature>
<evidence type="ECO:0000313" key="2">
    <source>
        <dbReference type="EMBL" id="CAG8574666.1"/>
    </source>
</evidence>
<evidence type="ECO:0000313" key="3">
    <source>
        <dbReference type="Proteomes" id="UP000789831"/>
    </source>
</evidence>
<dbReference type="Proteomes" id="UP000789831">
    <property type="component" value="Unassembled WGS sequence"/>
</dbReference>
<protein>
    <submittedName>
        <fullName evidence="2">4337_t:CDS:1</fullName>
    </submittedName>
</protein>
<organism evidence="2 3">
    <name type="scientific">Ambispora gerdemannii</name>
    <dbReference type="NCBI Taxonomy" id="144530"/>
    <lineage>
        <taxon>Eukaryota</taxon>
        <taxon>Fungi</taxon>
        <taxon>Fungi incertae sedis</taxon>
        <taxon>Mucoromycota</taxon>
        <taxon>Glomeromycotina</taxon>
        <taxon>Glomeromycetes</taxon>
        <taxon>Archaeosporales</taxon>
        <taxon>Ambisporaceae</taxon>
        <taxon>Ambispora</taxon>
    </lineage>
</organism>
<dbReference type="EMBL" id="CAJVPL010001511">
    <property type="protein sequence ID" value="CAG8574666.1"/>
    <property type="molecule type" value="Genomic_DNA"/>
</dbReference>
<accession>A0A9N9G3E5</accession>
<reference evidence="2" key="1">
    <citation type="submission" date="2021-06" db="EMBL/GenBank/DDBJ databases">
        <authorList>
            <person name="Kallberg Y."/>
            <person name="Tangrot J."/>
            <person name="Rosling A."/>
        </authorList>
    </citation>
    <scope>NUCLEOTIDE SEQUENCE</scope>
    <source>
        <strain evidence="2">MT106</strain>
    </source>
</reference>
<keyword evidence="3" id="KW-1185">Reference proteome</keyword>